<dbReference type="Pfam" id="PF13927">
    <property type="entry name" value="Ig_3"/>
    <property type="match status" value="1"/>
</dbReference>
<evidence type="ECO:0000259" key="12">
    <source>
        <dbReference type="PROSITE" id="PS50835"/>
    </source>
</evidence>
<protein>
    <recommendedName>
        <fullName evidence="12">Ig-like domain-containing protein</fullName>
    </recommendedName>
</protein>
<keyword evidence="10" id="KW-1133">Transmembrane helix</keyword>
<dbReference type="SUPFAM" id="SSF48726">
    <property type="entry name" value="Immunoglobulin"/>
    <property type="match status" value="3"/>
</dbReference>
<dbReference type="Pfam" id="PF07679">
    <property type="entry name" value="I-set"/>
    <property type="match status" value="2"/>
</dbReference>
<dbReference type="EMBL" id="JARKIK010000050">
    <property type="protein sequence ID" value="KAK8734601.1"/>
    <property type="molecule type" value="Genomic_DNA"/>
</dbReference>
<dbReference type="CDD" id="cd00096">
    <property type="entry name" value="Ig"/>
    <property type="match status" value="1"/>
</dbReference>
<evidence type="ECO:0000313" key="14">
    <source>
        <dbReference type="Proteomes" id="UP001445076"/>
    </source>
</evidence>
<dbReference type="PROSITE" id="PS50835">
    <property type="entry name" value="IG_LIKE"/>
    <property type="match status" value="3"/>
</dbReference>
<evidence type="ECO:0000256" key="8">
    <source>
        <dbReference type="ARBA" id="ARBA00023319"/>
    </source>
</evidence>
<reference evidence="13" key="2">
    <citation type="submission" date="2024-01" db="EMBL/GenBank/DDBJ databases">
        <authorList>
            <person name="He J."/>
            <person name="Wang M."/>
            <person name="Zheng J."/>
            <person name="Liu Z."/>
        </authorList>
    </citation>
    <scope>NUCLEOTIDE SEQUENCE</scope>
    <source>
        <strain evidence="13">ZL_2023a</strain>
        <tissue evidence="13">Muscle</tissue>
    </source>
</reference>
<dbReference type="GO" id="GO:0043005">
    <property type="term" value="C:neuron projection"/>
    <property type="evidence" value="ECO:0007669"/>
    <property type="project" value="TreeGrafter"/>
</dbReference>
<evidence type="ECO:0000256" key="1">
    <source>
        <dbReference type="ARBA" id="ARBA00004236"/>
    </source>
</evidence>
<keyword evidence="3 11" id="KW-0732">Signal</keyword>
<gene>
    <name evidence="13" type="ORF">OTU49_005894</name>
</gene>
<dbReference type="SMART" id="SM00409">
    <property type="entry name" value="IG"/>
    <property type="match status" value="3"/>
</dbReference>
<reference evidence="13 14" key="1">
    <citation type="journal article" date="2024" name="BMC Genomics">
        <title>Genome assembly of redclaw crayfish (Cherax quadricarinatus) provides insights into its immune adaptation and hypoxia tolerance.</title>
        <authorList>
            <person name="Liu Z."/>
            <person name="Zheng J."/>
            <person name="Li H."/>
            <person name="Fang K."/>
            <person name="Wang S."/>
            <person name="He J."/>
            <person name="Zhou D."/>
            <person name="Weng S."/>
            <person name="Chi M."/>
            <person name="Gu Z."/>
            <person name="He J."/>
            <person name="Li F."/>
            <person name="Wang M."/>
        </authorList>
    </citation>
    <scope>NUCLEOTIDE SEQUENCE [LARGE SCALE GENOMIC DNA]</scope>
    <source>
        <strain evidence="13">ZL_2023a</strain>
    </source>
</reference>
<dbReference type="InterPro" id="IPR007110">
    <property type="entry name" value="Ig-like_dom"/>
</dbReference>
<name>A0AAW0X632_CHEQU</name>
<keyword evidence="5 10" id="KW-0472">Membrane</keyword>
<dbReference type="EMBL" id="JARKIK010000050">
    <property type="protein sequence ID" value="KAK8734598.1"/>
    <property type="molecule type" value="Genomic_DNA"/>
</dbReference>
<feature type="chain" id="PRO_5044717403" description="Ig-like domain-containing protein" evidence="11">
    <location>
        <begin position="25"/>
        <end position="464"/>
    </location>
</feature>
<feature type="signal peptide" evidence="11">
    <location>
        <begin position="1"/>
        <end position="24"/>
    </location>
</feature>
<organism evidence="13 14">
    <name type="scientific">Cherax quadricarinatus</name>
    <name type="common">Australian red claw crayfish</name>
    <dbReference type="NCBI Taxonomy" id="27406"/>
    <lineage>
        <taxon>Eukaryota</taxon>
        <taxon>Metazoa</taxon>
        <taxon>Ecdysozoa</taxon>
        <taxon>Arthropoda</taxon>
        <taxon>Crustacea</taxon>
        <taxon>Multicrustacea</taxon>
        <taxon>Malacostraca</taxon>
        <taxon>Eumalacostraca</taxon>
        <taxon>Eucarida</taxon>
        <taxon>Decapoda</taxon>
        <taxon>Pleocyemata</taxon>
        <taxon>Astacidea</taxon>
        <taxon>Parastacoidea</taxon>
        <taxon>Parastacidae</taxon>
        <taxon>Cherax</taxon>
    </lineage>
</organism>
<feature type="region of interest" description="Disordered" evidence="9">
    <location>
        <begin position="340"/>
        <end position="372"/>
    </location>
</feature>
<evidence type="ECO:0000256" key="6">
    <source>
        <dbReference type="ARBA" id="ARBA00023157"/>
    </source>
</evidence>
<evidence type="ECO:0000256" key="2">
    <source>
        <dbReference type="ARBA" id="ARBA00022475"/>
    </source>
</evidence>
<evidence type="ECO:0000256" key="10">
    <source>
        <dbReference type="SAM" id="Phobius"/>
    </source>
</evidence>
<dbReference type="EMBL" id="JARKIK010000050">
    <property type="protein sequence ID" value="KAK8734594.1"/>
    <property type="molecule type" value="Genomic_DNA"/>
</dbReference>
<dbReference type="Proteomes" id="UP001445076">
    <property type="component" value="Unassembled WGS sequence"/>
</dbReference>
<dbReference type="GO" id="GO:0005886">
    <property type="term" value="C:plasma membrane"/>
    <property type="evidence" value="ECO:0007669"/>
    <property type="project" value="UniProtKB-SubCell"/>
</dbReference>
<evidence type="ECO:0000256" key="11">
    <source>
        <dbReference type="SAM" id="SignalP"/>
    </source>
</evidence>
<dbReference type="InterPro" id="IPR003598">
    <property type="entry name" value="Ig_sub2"/>
</dbReference>
<feature type="domain" description="Ig-like" evidence="12">
    <location>
        <begin position="144"/>
        <end position="231"/>
    </location>
</feature>
<dbReference type="SMART" id="SM00406">
    <property type="entry name" value="IGv"/>
    <property type="match status" value="3"/>
</dbReference>
<dbReference type="SMART" id="SM00408">
    <property type="entry name" value="IGc2"/>
    <property type="match status" value="3"/>
</dbReference>
<proteinExistence type="predicted"/>
<accession>A0AAW0X632</accession>
<sequence length="464" mass="51752">MTWTRAGHRKWGILPLVALTLVLATHNTAHGKVQHSPGNPLPEFGDEIGNITVIKGRDIIFTCVVKHLGPYKVGWVKADTKAIQAIHHQVVTHNPRVSVTYRDRTTWNLHIRNVQEDDRGVYMCQVNTDPMIAKMAHLDVVVPPEIVDNETSGETTVEEGNSVTLTCKARGFPHPVVSWRREDNLKIVLRDQASKKVTSTEGEQLLLTRVKRSDMGPYLCIAKNGIPPSVSKRIMLRVNFAPVLEVPVHMIGSPLSKEVTVRCKVESSPRAVTTWRREPGEQMIISSRKYNVSEEQQGFYVTQMSLTIRNFTKSDATTYRCVASNSLGASASSVQVYEIQPQKPRVTKEEDESRLDNHIPHGVSDNDKDDLDDYGDLDDSVNNYLDSFPPGGVLEPEGEREGLAEDQNLPKKSSGGITFPFLNSSGAVGGVGWWWAWLVGGVGWWWWVVGCVGCWWAAWVLPTL</sequence>
<feature type="domain" description="Ig-like" evidence="12">
    <location>
        <begin position="42"/>
        <end position="127"/>
    </location>
</feature>
<evidence type="ECO:0000256" key="5">
    <source>
        <dbReference type="ARBA" id="ARBA00023136"/>
    </source>
</evidence>
<comment type="caution">
    <text evidence="13">The sequence shown here is derived from an EMBL/GenBank/DDBJ whole genome shotgun (WGS) entry which is preliminary data.</text>
</comment>
<dbReference type="FunFam" id="2.60.40.10:FF:000328">
    <property type="entry name" value="CLUMA_CG000981, isoform A"/>
    <property type="match status" value="1"/>
</dbReference>
<dbReference type="Gene3D" id="2.60.40.10">
    <property type="entry name" value="Immunoglobulins"/>
    <property type="match status" value="3"/>
</dbReference>
<dbReference type="InterPro" id="IPR051170">
    <property type="entry name" value="Neural/epithelial_adhesion"/>
</dbReference>
<dbReference type="InterPro" id="IPR036179">
    <property type="entry name" value="Ig-like_dom_sf"/>
</dbReference>
<comment type="subcellular location">
    <subcellularLocation>
        <location evidence="1">Cell membrane</location>
    </subcellularLocation>
</comment>
<dbReference type="InterPro" id="IPR013106">
    <property type="entry name" value="Ig_V-set"/>
</dbReference>
<keyword evidence="6" id="KW-1015">Disulfide bond</keyword>
<keyword evidence="4" id="KW-0677">Repeat</keyword>
<feature type="transmembrane region" description="Helical" evidence="10">
    <location>
        <begin position="433"/>
        <end position="461"/>
    </location>
</feature>
<evidence type="ECO:0000313" key="13">
    <source>
        <dbReference type="EMBL" id="KAK8734601.1"/>
    </source>
</evidence>
<dbReference type="InterPro" id="IPR003599">
    <property type="entry name" value="Ig_sub"/>
</dbReference>
<evidence type="ECO:0000256" key="3">
    <source>
        <dbReference type="ARBA" id="ARBA00022729"/>
    </source>
</evidence>
<keyword evidence="10" id="KW-0812">Transmembrane</keyword>
<evidence type="ECO:0000256" key="4">
    <source>
        <dbReference type="ARBA" id="ARBA00022737"/>
    </source>
</evidence>
<keyword evidence="8" id="KW-0393">Immunoglobulin domain</keyword>
<feature type="domain" description="Ig-like" evidence="12">
    <location>
        <begin position="242"/>
        <end position="337"/>
    </location>
</feature>
<keyword evidence="7" id="KW-0325">Glycoprotein</keyword>
<keyword evidence="2" id="KW-1003">Cell membrane</keyword>
<dbReference type="InterPro" id="IPR013098">
    <property type="entry name" value="Ig_I-set"/>
</dbReference>
<keyword evidence="14" id="KW-1185">Reference proteome</keyword>
<dbReference type="InterPro" id="IPR013783">
    <property type="entry name" value="Ig-like_fold"/>
</dbReference>
<evidence type="ECO:0000256" key="7">
    <source>
        <dbReference type="ARBA" id="ARBA00023180"/>
    </source>
</evidence>
<evidence type="ECO:0000256" key="9">
    <source>
        <dbReference type="SAM" id="MobiDB-lite"/>
    </source>
</evidence>
<dbReference type="EMBL" id="JARKIK010000050">
    <property type="protein sequence ID" value="KAK8734596.1"/>
    <property type="molecule type" value="Genomic_DNA"/>
</dbReference>
<dbReference type="PANTHER" id="PTHR12231">
    <property type="entry name" value="CTX-RELATED TYPE I TRANSMEMBRANE PROTEIN"/>
    <property type="match status" value="1"/>
</dbReference>
<dbReference type="PANTHER" id="PTHR12231:SF253">
    <property type="entry name" value="DPR-INTERACTING PROTEIN ETA, ISOFORM B-RELATED"/>
    <property type="match status" value="1"/>
</dbReference>
<dbReference type="AlphaFoldDB" id="A0AAW0X632"/>